<feature type="compositionally biased region" description="Polar residues" evidence="1">
    <location>
        <begin position="1"/>
        <end position="10"/>
    </location>
</feature>
<dbReference type="EMBL" id="BPLR01006255">
    <property type="protein sequence ID" value="GIY08469.1"/>
    <property type="molecule type" value="Genomic_DNA"/>
</dbReference>
<feature type="compositionally biased region" description="Low complexity" evidence="1">
    <location>
        <begin position="25"/>
        <end position="45"/>
    </location>
</feature>
<reference evidence="2 3" key="1">
    <citation type="submission" date="2021-06" db="EMBL/GenBank/DDBJ databases">
        <title>Caerostris extrusa draft genome.</title>
        <authorList>
            <person name="Kono N."/>
            <person name="Arakawa K."/>
        </authorList>
    </citation>
    <scope>NUCLEOTIDE SEQUENCE [LARGE SCALE GENOMIC DNA]</scope>
</reference>
<proteinExistence type="predicted"/>
<protein>
    <submittedName>
        <fullName evidence="2">Uncharacterized protein</fullName>
    </submittedName>
</protein>
<feature type="region of interest" description="Disordered" evidence="1">
    <location>
        <begin position="168"/>
        <end position="190"/>
    </location>
</feature>
<dbReference type="AlphaFoldDB" id="A0AAV4QJN5"/>
<dbReference type="Proteomes" id="UP001054945">
    <property type="component" value="Unassembled WGS sequence"/>
</dbReference>
<evidence type="ECO:0000313" key="2">
    <source>
        <dbReference type="EMBL" id="GIY08469.1"/>
    </source>
</evidence>
<feature type="region of interest" description="Disordered" evidence="1">
    <location>
        <begin position="1"/>
        <end position="91"/>
    </location>
</feature>
<evidence type="ECO:0000313" key="3">
    <source>
        <dbReference type="Proteomes" id="UP001054945"/>
    </source>
</evidence>
<keyword evidence="3" id="KW-1185">Reference proteome</keyword>
<evidence type="ECO:0000256" key="1">
    <source>
        <dbReference type="SAM" id="MobiDB-lite"/>
    </source>
</evidence>
<comment type="caution">
    <text evidence="2">The sequence shown here is derived from an EMBL/GenBank/DDBJ whole genome shotgun (WGS) entry which is preliminary data.</text>
</comment>
<gene>
    <name evidence="2" type="ORF">CEXT_773181</name>
</gene>
<sequence length="205" mass="22982">MPASSVVSKSQEFHSVRSRKDKWMSSCSSSLPRASSSTQSSPEASSLDRDNIRRNRSTIDEGEPDITISKVEEISPEPNMPRTHASTPNAFKKRLTDLRRFVSKKLFRIHEKKKVEEIDLHSPLNEAAGSSKSSPEIIQPVKNDVQTIIPVKKRARKLFSIGSSDEESILSEPSPVVPCTSIDEENSDVEELDENRRVLLEVAKR</sequence>
<accession>A0AAV4QJN5</accession>
<name>A0AAV4QJN5_CAEEX</name>
<organism evidence="2 3">
    <name type="scientific">Caerostris extrusa</name>
    <name type="common">Bark spider</name>
    <name type="synonym">Caerostris bankana</name>
    <dbReference type="NCBI Taxonomy" id="172846"/>
    <lineage>
        <taxon>Eukaryota</taxon>
        <taxon>Metazoa</taxon>
        <taxon>Ecdysozoa</taxon>
        <taxon>Arthropoda</taxon>
        <taxon>Chelicerata</taxon>
        <taxon>Arachnida</taxon>
        <taxon>Araneae</taxon>
        <taxon>Araneomorphae</taxon>
        <taxon>Entelegynae</taxon>
        <taxon>Araneoidea</taxon>
        <taxon>Araneidae</taxon>
        <taxon>Caerostris</taxon>
    </lineage>
</organism>
<feature type="compositionally biased region" description="Basic and acidic residues" evidence="1">
    <location>
        <begin position="46"/>
        <end position="59"/>
    </location>
</feature>